<feature type="compositionally biased region" description="Basic residues" evidence="1">
    <location>
        <begin position="102"/>
        <end position="116"/>
    </location>
</feature>
<gene>
    <name evidence="2" type="primary">WBGene00282418</name>
</gene>
<proteinExistence type="predicted"/>
<name>A0A2A6BLP5_PRIPA</name>
<feature type="region of interest" description="Disordered" evidence="1">
    <location>
        <begin position="84"/>
        <end position="116"/>
    </location>
</feature>
<evidence type="ECO:0000313" key="2">
    <source>
        <dbReference type="EnsemblMetazoa" id="PPA44049.1"/>
    </source>
</evidence>
<dbReference type="EnsemblMetazoa" id="PPA44049.1">
    <property type="protein sequence ID" value="PPA44049.1"/>
    <property type="gene ID" value="WBGene00282418"/>
</dbReference>
<keyword evidence="3" id="KW-1185">Reference proteome</keyword>
<accession>A0A8R1UYR6</accession>
<evidence type="ECO:0000256" key="1">
    <source>
        <dbReference type="SAM" id="MobiDB-lite"/>
    </source>
</evidence>
<reference evidence="2" key="2">
    <citation type="submission" date="2022-06" db="UniProtKB">
        <authorList>
            <consortium name="EnsemblMetazoa"/>
        </authorList>
    </citation>
    <scope>IDENTIFICATION</scope>
    <source>
        <strain evidence="2">PS312</strain>
    </source>
</reference>
<reference evidence="3" key="1">
    <citation type="journal article" date="2008" name="Nat. Genet.">
        <title>The Pristionchus pacificus genome provides a unique perspective on nematode lifestyle and parasitism.</title>
        <authorList>
            <person name="Dieterich C."/>
            <person name="Clifton S.W."/>
            <person name="Schuster L.N."/>
            <person name="Chinwalla A."/>
            <person name="Delehaunty K."/>
            <person name="Dinkelacker I."/>
            <person name="Fulton L."/>
            <person name="Fulton R."/>
            <person name="Godfrey J."/>
            <person name="Minx P."/>
            <person name="Mitreva M."/>
            <person name="Roeseler W."/>
            <person name="Tian H."/>
            <person name="Witte H."/>
            <person name="Yang S.P."/>
            <person name="Wilson R.K."/>
            <person name="Sommer R.J."/>
        </authorList>
    </citation>
    <scope>NUCLEOTIDE SEQUENCE [LARGE SCALE GENOMIC DNA]</scope>
    <source>
        <strain evidence="3">PS312</strain>
    </source>
</reference>
<dbReference type="Proteomes" id="UP000005239">
    <property type="component" value="Unassembled WGS sequence"/>
</dbReference>
<sequence>MVGMKAEKTAAQEPMELTEAWTSDSLRRLVDHLGEGDRGASSTPALLAATGAAATGVPTKSTFPAAHHLRSGLLQLLLRGPPAALAAHPSAAPPPRPDPPRPLRRFSTRSPLRRSF</sequence>
<organism evidence="2 3">
    <name type="scientific">Pristionchus pacificus</name>
    <name type="common">Parasitic nematode worm</name>
    <dbReference type="NCBI Taxonomy" id="54126"/>
    <lineage>
        <taxon>Eukaryota</taxon>
        <taxon>Metazoa</taxon>
        <taxon>Ecdysozoa</taxon>
        <taxon>Nematoda</taxon>
        <taxon>Chromadorea</taxon>
        <taxon>Rhabditida</taxon>
        <taxon>Rhabditina</taxon>
        <taxon>Diplogasteromorpha</taxon>
        <taxon>Diplogasteroidea</taxon>
        <taxon>Neodiplogasteridae</taxon>
        <taxon>Pristionchus</taxon>
    </lineage>
</organism>
<dbReference type="AlphaFoldDB" id="A0A2A6BLP5"/>
<protein>
    <submittedName>
        <fullName evidence="2">Uncharacterized protein</fullName>
    </submittedName>
</protein>
<accession>A0A2A6BLP5</accession>
<evidence type="ECO:0000313" key="3">
    <source>
        <dbReference type="Proteomes" id="UP000005239"/>
    </source>
</evidence>